<protein>
    <submittedName>
        <fullName evidence="2">Uncharacterized protein</fullName>
    </submittedName>
</protein>
<sequence length="117" mass="12791">MTAKETADHMSGVLGFKITRDAVKTKMHKLSLKSRNPTGTKTRDNSAAGAPGLTVDEKGDNQVLTLRSKTVRTLDAALEAAGTDLCVWEVERHVINKWDQGSKQTDGTVQVVELWQV</sequence>
<feature type="region of interest" description="Disordered" evidence="1">
    <location>
        <begin position="27"/>
        <end position="56"/>
    </location>
</feature>
<organism evidence="2">
    <name type="scientific">marine sediment metagenome</name>
    <dbReference type="NCBI Taxonomy" id="412755"/>
    <lineage>
        <taxon>unclassified sequences</taxon>
        <taxon>metagenomes</taxon>
        <taxon>ecological metagenomes</taxon>
    </lineage>
</organism>
<comment type="caution">
    <text evidence="2">The sequence shown here is derived from an EMBL/GenBank/DDBJ whole genome shotgun (WGS) entry which is preliminary data.</text>
</comment>
<evidence type="ECO:0000256" key="1">
    <source>
        <dbReference type="SAM" id="MobiDB-lite"/>
    </source>
</evidence>
<reference evidence="2" key="1">
    <citation type="journal article" date="2015" name="Nature">
        <title>Complex archaea that bridge the gap between prokaryotes and eukaryotes.</title>
        <authorList>
            <person name="Spang A."/>
            <person name="Saw J.H."/>
            <person name="Jorgensen S.L."/>
            <person name="Zaremba-Niedzwiedzka K."/>
            <person name="Martijn J."/>
            <person name="Lind A.E."/>
            <person name="van Eijk R."/>
            <person name="Schleper C."/>
            <person name="Guy L."/>
            <person name="Ettema T.J."/>
        </authorList>
    </citation>
    <scope>NUCLEOTIDE SEQUENCE</scope>
</reference>
<name>A0A0F9MBX8_9ZZZZ</name>
<proteinExistence type="predicted"/>
<dbReference type="EMBL" id="LAZR01010474">
    <property type="protein sequence ID" value="KKM66722.1"/>
    <property type="molecule type" value="Genomic_DNA"/>
</dbReference>
<dbReference type="AlphaFoldDB" id="A0A0F9MBX8"/>
<gene>
    <name evidence="2" type="ORF">LCGC14_1478300</name>
</gene>
<accession>A0A0F9MBX8</accession>
<feature type="non-terminal residue" evidence="2">
    <location>
        <position position="117"/>
    </location>
</feature>
<evidence type="ECO:0000313" key="2">
    <source>
        <dbReference type="EMBL" id="KKM66722.1"/>
    </source>
</evidence>